<keyword evidence="1" id="KW-0812">Transmembrane</keyword>
<accession>X1U112</accession>
<feature type="non-terminal residue" evidence="2">
    <location>
        <position position="92"/>
    </location>
</feature>
<sequence>MCYNAGEGMSKVISCDKVGGVGRKGWVRKKIIPLLTLLLVIAISVGLFYLYKQYPGGIEELKAYGYLGAFLISLTFNATIILPAGNILILSA</sequence>
<evidence type="ECO:0000313" key="2">
    <source>
        <dbReference type="EMBL" id="GAI85954.1"/>
    </source>
</evidence>
<reference evidence="2" key="1">
    <citation type="journal article" date="2014" name="Front. Microbiol.">
        <title>High frequency of phylogenetically diverse reductive dehalogenase-homologous genes in deep subseafloor sedimentary metagenomes.</title>
        <authorList>
            <person name="Kawai M."/>
            <person name="Futagami T."/>
            <person name="Toyoda A."/>
            <person name="Takaki Y."/>
            <person name="Nishi S."/>
            <person name="Hori S."/>
            <person name="Arai W."/>
            <person name="Tsubouchi T."/>
            <person name="Morono Y."/>
            <person name="Uchiyama I."/>
            <person name="Ito T."/>
            <person name="Fujiyama A."/>
            <person name="Inagaki F."/>
            <person name="Takami H."/>
        </authorList>
    </citation>
    <scope>NUCLEOTIDE SEQUENCE</scope>
    <source>
        <strain evidence="2">Expedition CK06-06</strain>
    </source>
</reference>
<keyword evidence="1" id="KW-1133">Transmembrane helix</keyword>
<evidence type="ECO:0000256" key="1">
    <source>
        <dbReference type="SAM" id="Phobius"/>
    </source>
</evidence>
<feature type="transmembrane region" description="Helical" evidence="1">
    <location>
        <begin position="63"/>
        <end position="90"/>
    </location>
</feature>
<comment type="caution">
    <text evidence="2">The sequence shown here is derived from an EMBL/GenBank/DDBJ whole genome shotgun (WGS) entry which is preliminary data.</text>
</comment>
<feature type="transmembrane region" description="Helical" evidence="1">
    <location>
        <begin position="31"/>
        <end position="51"/>
    </location>
</feature>
<name>X1U112_9ZZZZ</name>
<keyword evidence="1" id="KW-0472">Membrane</keyword>
<gene>
    <name evidence="2" type="ORF">S12H4_19783</name>
</gene>
<proteinExistence type="predicted"/>
<dbReference type="EMBL" id="BARW01009945">
    <property type="protein sequence ID" value="GAI85954.1"/>
    <property type="molecule type" value="Genomic_DNA"/>
</dbReference>
<dbReference type="AlphaFoldDB" id="X1U112"/>
<organism evidence="2">
    <name type="scientific">marine sediment metagenome</name>
    <dbReference type="NCBI Taxonomy" id="412755"/>
    <lineage>
        <taxon>unclassified sequences</taxon>
        <taxon>metagenomes</taxon>
        <taxon>ecological metagenomes</taxon>
    </lineage>
</organism>
<protein>
    <submittedName>
        <fullName evidence="2">Uncharacterized protein</fullName>
    </submittedName>
</protein>